<keyword evidence="2" id="KW-1185">Reference proteome</keyword>
<gene>
    <name evidence="1" type="ORF">Ssi02_78240</name>
</gene>
<reference evidence="1" key="1">
    <citation type="submission" date="2021-01" db="EMBL/GenBank/DDBJ databases">
        <title>Whole genome shotgun sequence of Sinosporangium siamense NBRC 109515.</title>
        <authorList>
            <person name="Komaki H."/>
            <person name="Tamura T."/>
        </authorList>
    </citation>
    <scope>NUCLEOTIDE SEQUENCE</scope>
    <source>
        <strain evidence="1">NBRC 109515</strain>
    </source>
</reference>
<evidence type="ECO:0000313" key="1">
    <source>
        <dbReference type="EMBL" id="GII97593.1"/>
    </source>
</evidence>
<protein>
    <submittedName>
        <fullName evidence="1">Matrix metalloproteinase-11</fullName>
    </submittedName>
</protein>
<dbReference type="AlphaFoldDB" id="A0A919VBP6"/>
<name>A0A919VBP6_9ACTN</name>
<dbReference type="Proteomes" id="UP000606172">
    <property type="component" value="Unassembled WGS sequence"/>
</dbReference>
<dbReference type="Gene3D" id="3.40.390.10">
    <property type="entry name" value="Collagenase (Catalytic Domain)"/>
    <property type="match status" value="1"/>
</dbReference>
<dbReference type="EMBL" id="BOOW01000064">
    <property type="protein sequence ID" value="GII97593.1"/>
    <property type="molecule type" value="Genomic_DNA"/>
</dbReference>
<proteinExistence type="predicted"/>
<sequence length="252" mass="28000">MDSKTTDFVHLIADGIVCNTEARGHATPGGRPPTEIVVDATEGFIPLWRAGSILKWRFQERSFARAPDPDGSQATVFELMSEALLRWGSAAPVTFTRDSDLWDFEIVLRNASDCTPQGCVLASSFFPDAGRHELVIYPTMFEQAREEQIETLIHEFGHVFGLRHFFAVVSETAWPSEIFGKHSPFSIMNYGPKSKLTEADLKDLTELYRLAWTGRLTNINGTPIRFVRPYSAQAEPSAPVAADLLVNTSHAA</sequence>
<accession>A0A919VBP6</accession>
<dbReference type="RefSeq" id="WP_204034263.1">
    <property type="nucleotide sequence ID" value="NZ_BOOW01000064.1"/>
</dbReference>
<organism evidence="1 2">
    <name type="scientific">Sinosporangium siamense</name>
    <dbReference type="NCBI Taxonomy" id="1367973"/>
    <lineage>
        <taxon>Bacteria</taxon>
        <taxon>Bacillati</taxon>
        <taxon>Actinomycetota</taxon>
        <taxon>Actinomycetes</taxon>
        <taxon>Streptosporangiales</taxon>
        <taxon>Streptosporangiaceae</taxon>
        <taxon>Sinosporangium</taxon>
    </lineage>
</organism>
<dbReference type="GO" id="GO:0008237">
    <property type="term" value="F:metallopeptidase activity"/>
    <property type="evidence" value="ECO:0007669"/>
    <property type="project" value="InterPro"/>
</dbReference>
<comment type="caution">
    <text evidence="1">The sequence shown here is derived from an EMBL/GenBank/DDBJ whole genome shotgun (WGS) entry which is preliminary data.</text>
</comment>
<dbReference type="InterPro" id="IPR024079">
    <property type="entry name" value="MetalloPept_cat_dom_sf"/>
</dbReference>
<evidence type="ECO:0000313" key="2">
    <source>
        <dbReference type="Proteomes" id="UP000606172"/>
    </source>
</evidence>
<dbReference type="SUPFAM" id="SSF55486">
    <property type="entry name" value="Metalloproteases ('zincins'), catalytic domain"/>
    <property type="match status" value="1"/>
</dbReference>